<evidence type="ECO:0000313" key="15">
    <source>
        <dbReference type="EMBL" id="MDD0839068.1"/>
    </source>
</evidence>
<keyword evidence="6 12" id="KW-0812">Transmembrane</keyword>
<comment type="subcellular location">
    <subcellularLocation>
        <location evidence="1 10">Cell inner membrane</location>
    </subcellularLocation>
</comment>
<proteinExistence type="inferred from homology"/>
<evidence type="ECO:0000256" key="12">
    <source>
        <dbReference type="SAM" id="Phobius"/>
    </source>
</evidence>
<keyword evidence="7" id="KW-0653">Protein transport</keyword>
<dbReference type="Gene3D" id="3.30.1300.30">
    <property type="entry name" value="GSPII I/J protein-like"/>
    <property type="match status" value="2"/>
</dbReference>
<dbReference type="Pfam" id="PF03934">
    <property type="entry name" value="T2SSK"/>
    <property type="match status" value="1"/>
</dbReference>
<keyword evidence="8 12" id="KW-1133">Transmembrane helix</keyword>
<dbReference type="SUPFAM" id="SSF47781">
    <property type="entry name" value="RuvA domain 2-like"/>
    <property type="match status" value="1"/>
</dbReference>
<dbReference type="Pfam" id="PF21687">
    <property type="entry name" value="T2SSK_1st"/>
    <property type="match status" value="1"/>
</dbReference>
<dbReference type="NCBIfam" id="NF037980">
    <property type="entry name" value="T2SS_GspK"/>
    <property type="match status" value="1"/>
</dbReference>
<dbReference type="Gene3D" id="1.10.40.60">
    <property type="entry name" value="EpsJ-like"/>
    <property type="match status" value="3"/>
</dbReference>
<evidence type="ECO:0000313" key="16">
    <source>
        <dbReference type="Proteomes" id="UP001528673"/>
    </source>
</evidence>
<dbReference type="InterPro" id="IPR049031">
    <property type="entry name" value="T2SSK_SAM-like_1st"/>
</dbReference>
<evidence type="ECO:0000256" key="2">
    <source>
        <dbReference type="ARBA" id="ARBA00007246"/>
    </source>
</evidence>
<comment type="caution">
    <text evidence="15">The sequence shown here is derived from an EMBL/GenBank/DDBJ whole genome shotgun (WGS) entry which is preliminary data.</text>
</comment>
<evidence type="ECO:0000256" key="5">
    <source>
        <dbReference type="ARBA" id="ARBA00022519"/>
    </source>
</evidence>
<feature type="compositionally biased region" description="Pro residues" evidence="11">
    <location>
        <begin position="1"/>
        <end position="15"/>
    </location>
</feature>
<evidence type="ECO:0000256" key="10">
    <source>
        <dbReference type="PIRNR" id="PIRNR002786"/>
    </source>
</evidence>
<evidence type="ECO:0000256" key="4">
    <source>
        <dbReference type="ARBA" id="ARBA00022475"/>
    </source>
</evidence>
<dbReference type="InterPro" id="IPR049179">
    <property type="entry name" value="T2SSK_SAM-like_2nd"/>
</dbReference>
<dbReference type="InterPro" id="IPR038072">
    <property type="entry name" value="GspK_central_sf"/>
</dbReference>
<dbReference type="Proteomes" id="UP001528673">
    <property type="component" value="Unassembled WGS sequence"/>
</dbReference>
<dbReference type="InterPro" id="IPR010994">
    <property type="entry name" value="RuvA_2-like"/>
</dbReference>
<dbReference type="EMBL" id="JAQSIP010000004">
    <property type="protein sequence ID" value="MDD0839068.1"/>
    <property type="molecule type" value="Genomic_DNA"/>
</dbReference>
<comment type="similarity">
    <text evidence="2 10">Belongs to the GSP K family.</text>
</comment>
<evidence type="ECO:0000259" key="13">
    <source>
        <dbReference type="Pfam" id="PF03934"/>
    </source>
</evidence>
<feature type="domain" description="T2SS protein K second SAM-like" evidence="13">
    <location>
        <begin position="236"/>
        <end position="294"/>
    </location>
</feature>
<gene>
    <name evidence="15" type="primary">gspK</name>
    <name evidence="15" type="ORF">PSQ40_10835</name>
</gene>
<evidence type="ECO:0000259" key="14">
    <source>
        <dbReference type="Pfam" id="PF21687"/>
    </source>
</evidence>
<dbReference type="InterPro" id="IPR005628">
    <property type="entry name" value="GspK"/>
</dbReference>
<keyword evidence="16" id="KW-1185">Reference proteome</keyword>
<sequence>MSPRPAPNPARPPTAPRAQCRPPGQRLWPSRRQRGAALLAAMLTVTLVATLAAGALWQQWRAVEVESAERTRVQSNWILTGALDWSRLILREDAIAGGPDSLSEPWSIPLQEARLSTFLAADQNNNAGDDIDALDAFLAGSITDQQGRLNVSNLVENQQLQPAAHRAFAKLFDLLSLPAAQLSTLEQNLVLAQKGSDSQALLPAQRVDQLLHYGLTASTLSQLRPFITVLPEKTPVNLNTAPVEVLYASIRSLDMASAQRLVKLRARSHFKSLSDVGQQLGELAAQVNENEHSVNSRYFEVLGRLRLGDNRLEERSLVRRNNTEVQTVWRERNPSPSLPASAQTP</sequence>
<dbReference type="RefSeq" id="WP_273951437.1">
    <property type="nucleotide sequence ID" value="NZ_JAQSIP010000004.1"/>
</dbReference>
<evidence type="ECO:0000256" key="7">
    <source>
        <dbReference type="ARBA" id="ARBA00022927"/>
    </source>
</evidence>
<evidence type="ECO:0000256" key="6">
    <source>
        <dbReference type="ARBA" id="ARBA00022692"/>
    </source>
</evidence>
<feature type="transmembrane region" description="Helical" evidence="12">
    <location>
        <begin position="36"/>
        <end position="57"/>
    </location>
</feature>
<accession>A0ABT5MZ37</accession>
<feature type="domain" description="T2SS protein K first SAM-like" evidence="14">
    <location>
        <begin position="147"/>
        <end position="232"/>
    </location>
</feature>
<reference evidence="15 16" key="1">
    <citation type="submission" date="2023-02" db="EMBL/GenBank/DDBJ databases">
        <title>Bacterial whole genomic sequence of Curvibacter sp. HBC61.</title>
        <authorList>
            <person name="Le V."/>
            <person name="Ko S.-R."/>
            <person name="Ahn C.-Y."/>
            <person name="Oh H.-M."/>
        </authorList>
    </citation>
    <scope>NUCLEOTIDE SEQUENCE [LARGE SCALE GENOMIC DNA]</scope>
    <source>
        <strain evidence="15 16">HBC61</strain>
    </source>
</reference>
<evidence type="ECO:0000256" key="1">
    <source>
        <dbReference type="ARBA" id="ARBA00004533"/>
    </source>
</evidence>
<name>A0ABT5MZ37_9BURK</name>
<evidence type="ECO:0000256" key="9">
    <source>
        <dbReference type="ARBA" id="ARBA00023136"/>
    </source>
</evidence>
<evidence type="ECO:0000256" key="8">
    <source>
        <dbReference type="ARBA" id="ARBA00022989"/>
    </source>
</evidence>
<keyword evidence="4 10" id="KW-1003">Cell membrane</keyword>
<protein>
    <recommendedName>
        <fullName evidence="10">Type II secretion system protein K</fullName>
    </recommendedName>
</protein>
<keyword evidence="5 10" id="KW-0997">Cell inner membrane</keyword>
<evidence type="ECO:0000256" key="3">
    <source>
        <dbReference type="ARBA" id="ARBA00022448"/>
    </source>
</evidence>
<keyword evidence="9 10" id="KW-0472">Membrane</keyword>
<dbReference type="SUPFAM" id="SSF158544">
    <property type="entry name" value="GspK insert domain-like"/>
    <property type="match status" value="1"/>
</dbReference>
<keyword evidence="3 10" id="KW-0813">Transport</keyword>
<dbReference type="PIRSF" id="PIRSF002786">
    <property type="entry name" value="XcpX"/>
    <property type="match status" value="1"/>
</dbReference>
<feature type="region of interest" description="Disordered" evidence="11">
    <location>
        <begin position="1"/>
        <end position="25"/>
    </location>
</feature>
<organism evidence="15 16">
    <name type="scientific">Curvibacter cyanobacteriorum</name>
    <dbReference type="NCBI Taxonomy" id="3026422"/>
    <lineage>
        <taxon>Bacteria</taxon>
        <taxon>Pseudomonadati</taxon>
        <taxon>Pseudomonadota</taxon>
        <taxon>Betaproteobacteria</taxon>
        <taxon>Burkholderiales</taxon>
        <taxon>Comamonadaceae</taxon>
        <taxon>Curvibacter</taxon>
    </lineage>
</organism>
<evidence type="ECO:0000256" key="11">
    <source>
        <dbReference type="SAM" id="MobiDB-lite"/>
    </source>
</evidence>